<name>A0AAD7DIA6_MYCRO</name>
<proteinExistence type="predicted"/>
<dbReference type="Pfam" id="PF20231">
    <property type="entry name" value="DUF6589"/>
    <property type="match status" value="1"/>
</dbReference>
<evidence type="ECO:0000313" key="4">
    <source>
        <dbReference type="Proteomes" id="UP001221757"/>
    </source>
</evidence>
<gene>
    <name evidence="3" type="ORF">B0H17DRAFT_935528</name>
</gene>
<feature type="non-terminal residue" evidence="3">
    <location>
        <position position="1"/>
    </location>
</feature>
<evidence type="ECO:0000256" key="1">
    <source>
        <dbReference type="SAM" id="Phobius"/>
    </source>
</evidence>
<keyword evidence="1" id="KW-1133">Transmembrane helix</keyword>
<dbReference type="AlphaFoldDB" id="A0AAD7DIA6"/>
<organism evidence="3 4">
    <name type="scientific">Mycena rosella</name>
    <name type="common">Pink bonnet</name>
    <name type="synonym">Agaricus rosellus</name>
    <dbReference type="NCBI Taxonomy" id="1033263"/>
    <lineage>
        <taxon>Eukaryota</taxon>
        <taxon>Fungi</taxon>
        <taxon>Dikarya</taxon>
        <taxon>Basidiomycota</taxon>
        <taxon>Agaricomycotina</taxon>
        <taxon>Agaricomycetes</taxon>
        <taxon>Agaricomycetidae</taxon>
        <taxon>Agaricales</taxon>
        <taxon>Marasmiineae</taxon>
        <taxon>Mycenaceae</taxon>
        <taxon>Mycena</taxon>
    </lineage>
</organism>
<accession>A0AAD7DIA6</accession>
<keyword evidence="4" id="KW-1185">Reference proteome</keyword>
<reference evidence="3" key="1">
    <citation type="submission" date="2023-03" db="EMBL/GenBank/DDBJ databases">
        <title>Massive genome expansion in bonnet fungi (Mycena s.s.) driven by repeated elements and novel gene families across ecological guilds.</title>
        <authorList>
            <consortium name="Lawrence Berkeley National Laboratory"/>
            <person name="Harder C.B."/>
            <person name="Miyauchi S."/>
            <person name="Viragh M."/>
            <person name="Kuo A."/>
            <person name="Thoen E."/>
            <person name="Andreopoulos B."/>
            <person name="Lu D."/>
            <person name="Skrede I."/>
            <person name="Drula E."/>
            <person name="Henrissat B."/>
            <person name="Morin E."/>
            <person name="Kohler A."/>
            <person name="Barry K."/>
            <person name="LaButti K."/>
            <person name="Morin E."/>
            <person name="Salamov A."/>
            <person name="Lipzen A."/>
            <person name="Mereny Z."/>
            <person name="Hegedus B."/>
            <person name="Baldrian P."/>
            <person name="Stursova M."/>
            <person name="Weitz H."/>
            <person name="Taylor A."/>
            <person name="Grigoriev I.V."/>
            <person name="Nagy L.G."/>
            <person name="Martin F."/>
            <person name="Kauserud H."/>
        </authorList>
    </citation>
    <scope>NUCLEOTIDE SEQUENCE</scope>
    <source>
        <strain evidence="3">CBHHK067</strain>
    </source>
</reference>
<evidence type="ECO:0000259" key="2">
    <source>
        <dbReference type="Pfam" id="PF20231"/>
    </source>
</evidence>
<evidence type="ECO:0000313" key="3">
    <source>
        <dbReference type="EMBL" id="KAJ7690874.1"/>
    </source>
</evidence>
<dbReference type="EMBL" id="JARKIE010000062">
    <property type="protein sequence ID" value="KAJ7690874.1"/>
    <property type="molecule type" value="Genomic_DNA"/>
</dbReference>
<protein>
    <recommendedName>
        <fullName evidence="2">DUF6589 domain-containing protein</fullName>
    </recommendedName>
</protein>
<sequence>RAFDMNPFLRAQVFQLRIGLLHLCLNLIWIILQLHRGHETTEGSLAYFFVILEKARLGGKYPDNHSLLAAFMQILDGLLLDS</sequence>
<comment type="caution">
    <text evidence="3">The sequence shown here is derived from an EMBL/GenBank/DDBJ whole genome shotgun (WGS) entry which is preliminary data.</text>
</comment>
<keyword evidence="1" id="KW-0812">Transmembrane</keyword>
<dbReference type="Proteomes" id="UP001221757">
    <property type="component" value="Unassembled WGS sequence"/>
</dbReference>
<dbReference type="InterPro" id="IPR046496">
    <property type="entry name" value="DUF6589"/>
</dbReference>
<feature type="domain" description="DUF6589" evidence="2">
    <location>
        <begin position="1"/>
        <end position="81"/>
    </location>
</feature>
<keyword evidence="1" id="KW-0472">Membrane</keyword>
<feature type="transmembrane region" description="Helical" evidence="1">
    <location>
        <begin position="14"/>
        <end position="32"/>
    </location>
</feature>